<organism evidence="1">
    <name type="scientific">Rhizophora mucronata</name>
    <name type="common">Asiatic mangrove</name>
    <dbReference type="NCBI Taxonomy" id="61149"/>
    <lineage>
        <taxon>Eukaryota</taxon>
        <taxon>Viridiplantae</taxon>
        <taxon>Streptophyta</taxon>
        <taxon>Embryophyta</taxon>
        <taxon>Tracheophyta</taxon>
        <taxon>Spermatophyta</taxon>
        <taxon>Magnoliopsida</taxon>
        <taxon>eudicotyledons</taxon>
        <taxon>Gunneridae</taxon>
        <taxon>Pentapetalae</taxon>
        <taxon>rosids</taxon>
        <taxon>fabids</taxon>
        <taxon>Malpighiales</taxon>
        <taxon>Rhizophoraceae</taxon>
        <taxon>Rhizophora</taxon>
    </lineage>
</organism>
<dbReference type="AlphaFoldDB" id="A0A2P2PSL9"/>
<name>A0A2P2PSL9_RHIMU</name>
<protein>
    <submittedName>
        <fullName evidence="1">Uncharacterized protein</fullName>
    </submittedName>
</protein>
<dbReference type="EMBL" id="GGEC01077252">
    <property type="protein sequence ID" value="MBX57736.1"/>
    <property type="molecule type" value="Transcribed_RNA"/>
</dbReference>
<sequence length="62" mass="7297">MQDAVFLENSPCPVHQTEKDGGIRKSVILGSPRRKRAPHWVHWMLCLCVNRSKQQERRNSRE</sequence>
<evidence type="ECO:0000313" key="1">
    <source>
        <dbReference type="EMBL" id="MBX57736.1"/>
    </source>
</evidence>
<accession>A0A2P2PSL9</accession>
<proteinExistence type="predicted"/>
<reference evidence="1" key="1">
    <citation type="submission" date="2018-02" db="EMBL/GenBank/DDBJ databases">
        <title>Rhizophora mucronata_Transcriptome.</title>
        <authorList>
            <person name="Meera S.P."/>
            <person name="Sreeshan A."/>
            <person name="Augustine A."/>
        </authorList>
    </citation>
    <scope>NUCLEOTIDE SEQUENCE</scope>
    <source>
        <tissue evidence="1">Leaf</tissue>
    </source>
</reference>